<dbReference type="SMART" id="SM00353">
    <property type="entry name" value="HLH"/>
    <property type="match status" value="1"/>
</dbReference>
<evidence type="ECO:0000256" key="5">
    <source>
        <dbReference type="ARBA" id="ARBA00023242"/>
    </source>
</evidence>
<feature type="compositionally biased region" description="Polar residues" evidence="6">
    <location>
        <begin position="758"/>
        <end position="773"/>
    </location>
</feature>
<dbReference type="InterPro" id="IPR036638">
    <property type="entry name" value="HLH_DNA-bd_sf"/>
</dbReference>
<feature type="compositionally biased region" description="Pro residues" evidence="6">
    <location>
        <begin position="19"/>
        <end position="30"/>
    </location>
</feature>
<dbReference type="GO" id="GO:0046983">
    <property type="term" value="F:protein dimerization activity"/>
    <property type="evidence" value="ECO:0007669"/>
    <property type="project" value="InterPro"/>
</dbReference>
<keyword evidence="9" id="KW-1185">Reference proteome</keyword>
<feature type="compositionally biased region" description="Low complexity" evidence="6">
    <location>
        <begin position="134"/>
        <end position="150"/>
    </location>
</feature>
<feature type="compositionally biased region" description="Low complexity" evidence="6">
    <location>
        <begin position="463"/>
        <end position="490"/>
    </location>
</feature>
<dbReference type="PROSITE" id="PS50888">
    <property type="entry name" value="BHLH"/>
    <property type="match status" value="1"/>
</dbReference>
<proteinExistence type="predicted"/>
<dbReference type="OrthoDB" id="690068at2759"/>
<dbReference type="PANTHER" id="PTHR15741:SF27">
    <property type="entry name" value="TRANSCRIPTION FACTOR AP-4"/>
    <property type="match status" value="1"/>
</dbReference>
<feature type="compositionally biased region" description="Basic and acidic residues" evidence="6">
    <location>
        <begin position="434"/>
        <end position="449"/>
    </location>
</feature>
<comment type="caution">
    <text evidence="8">The sequence shown here is derived from an EMBL/GenBank/DDBJ whole genome shotgun (WGS) entry which is preliminary data.</text>
</comment>
<feature type="compositionally biased region" description="Acidic residues" evidence="6">
    <location>
        <begin position="283"/>
        <end position="293"/>
    </location>
</feature>
<dbReference type="Pfam" id="PF00010">
    <property type="entry name" value="HLH"/>
    <property type="match status" value="1"/>
</dbReference>
<keyword evidence="4" id="KW-0804">Transcription</keyword>
<feature type="region of interest" description="Disordered" evidence="6">
    <location>
        <begin position="1"/>
        <end position="158"/>
    </location>
</feature>
<evidence type="ECO:0000313" key="8">
    <source>
        <dbReference type="EMBL" id="KAG0024460.1"/>
    </source>
</evidence>
<organism evidence="8 9">
    <name type="scientific">Entomortierella chlamydospora</name>
    <dbReference type="NCBI Taxonomy" id="101097"/>
    <lineage>
        <taxon>Eukaryota</taxon>
        <taxon>Fungi</taxon>
        <taxon>Fungi incertae sedis</taxon>
        <taxon>Mucoromycota</taxon>
        <taxon>Mortierellomycotina</taxon>
        <taxon>Mortierellomycetes</taxon>
        <taxon>Mortierellales</taxon>
        <taxon>Mortierellaceae</taxon>
        <taxon>Entomortierella</taxon>
    </lineage>
</organism>
<evidence type="ECO:0000256" key="1">
    <source>
        <dbReference type="ARBA" id="ARBA00004123"/>
    </source>
</evidence>
<feature type="compositionally biased region" description="Low complexity" evidence="6">
    <location>
        <begin position="392"/>
        <end position="401"/>
    </location>
</feature>
<feature type="domain" description="BHLH" evidence="7">
    <location>
        <begin position="198"/>
        <end position="253"/>
    </location>
</feature>
<sequence length="845" mass="91053">MTNQSMMVPPNNTPWPGSQAPPPPPPPPTPSSSSHSHHYPPLHYYHHPGHPPPPHSPHQQPYYPYHPYAAAPYPPYPAYHHPPGHYPQSNEHRDTKSSSSSSSTTVTKNSSSLESNKSTKAVPVPSKSIDGKTESSGSKTGSSTSKGSSSVPTPKTFRFEGSISSETYKTTKSFDLAGVNILNRKPLDTRTALDKLQRRRETHNRVERKRRDCINQLVDDLTKLLPPKHLEEVTSKCHRVNVLRGAVAHIKFLTETNSTLKTSLSAAKEKGFVDVNPLKAAPDAEDMTMDIDTSDSKHGDGVDEDKGDEDPAESISSRSSSPTPSSKSRSASPRLTPSKIMARPLVIVTDSHSPSSEGDPSQSKVTLLPPPISIITDSTETQTAESRHKRSNSSSSLSTSPMLPPSGFMTTAGSSSSTFPPSPVSPSPFSRQDPFTRKGSDTEGRHNSNKDQQQLSPFTQHRSISTSPSLPSISSFGDIQSSSESAALSHSSERRSSEHHIPPSLRSDPDQASDVADGKFGNSRTVAKLPPLKIPTQHLHPFSQGSNSHDSSKSGQRNSLIPSPLLTPSSQLSSTSPRHYRSGDDQPPISPFLLSPLPRSHSTNPTSPSPGASPYPHWGHGGSDAPPLPPPHPSHYMPNSLSPHAYPHGYPYPYPYHPSYGYPHPHGPPPPHHHAHLQHGPPPAHPAQQKASSPQPAPARSPQPEPIFIQEEPWIVQRKRSTSGTSGTSNKTQPSSSSAKSSGKKTLEKDDEDDCPMSPSSSVTSGASHSITHNGRKRSSNVEDGATTKLIPGSPKRTKLQQKTPDLSPKGESQVRTKDGDVVVVVVEADSETTSAEEVELVSKE</sequence>
<dbReference type="InterPro" id="IPR052207">
    <property type="entry name" value="Max-like/E-box_TFs"/>
</dbReference>
<feature type="compositionally biased region" description="Low complexity" evidence="6">
    <location>
        <begin position="559"/>
        <end position="577"/>
    </location>
</feature>
<feature type="region of interest" description="Disordered" evidence="6">
    <location>
        <begin position="283"/>
        <end position="820"/>
    </location>
</feature>
<feature type="compositionally biased region" description="Low complexity" evidence="6">
    <location>
        <begin position="97"/>
        <end position="112"/>
    </location>
</feature>
<dbReference type="SUPFAM" id="SSF47459">
    <property type="entry name" value="HLH, helix-loop-helix DNA-binding domain"/>
    <property type="match status" value="1"/>
</dbReference>
<feature type="compositionally biased region" description="Polar residues" evidence="6">
    <location>
        <begin position="350"/>
        <end position="365"/>
    </location>
</feature>
<feature type="compositionally biased region" description="Polar residues" evidence="6">
    <location>
        <begin position="543"/>
        <end position="558"/>
    </location>
</feature>
<evidence type="ECO:0000256" key="2">
    <source>
        <dbReference type="ARBA" id="ARBA00023015"/>
    </source>
</evidence>
<keyword evidence="2" id="KW-0805">Transcription regulation</keyword>
<feature type="compositionally biased region" description="Low complexity" evidence="6">
    <location>
        <begin position="57"/>
        <end position="71"/>
    </location>
</feature>
<name>A0A9P6T5I8_9FUNG</name>
<feature type="compositionally biased region" description="Basic and acidic residues" evidence="6">
    <location>
        <begin position="491"/>
        <end position="501"/>
    </location>
</feature>
<keyword evidence="3" id="KW-0238">DNA-binding</keyword>
<feature type="compositionally biased region" description="Polar residues" evidence="6">
    <location>
        <begin position="375"/>
        <end position="384"/>
    </location>
</feature>
<dbReference type="InterPro" id="IPR011598">
    <property type="entry name" value="bHLH_dom"/>
</dbReference>
<protein>
    <recommendedName>
        <fullName evidence="7">BHLH domain-containing protein</fullName>
    </recommendedName>
</protein>
<reference evidence="8" key="1">
    <citation type="journal article" date="2020" name="Fungal Divers.">
        <title>Resolving the Mortierellaceae phylogeny through synthesis of multi-gene phylogenetics and phylogenomics.</title>
        <authorList>
            <person name="Vandepol N."/>
            <person name="Liber J."/>
            <person name="Desiro A."/>
            <person name="Na H."/>
            <person name="Kennedy M."/>
            <person name="Barry K."/>
            <person name="Grigoriev I.V."/>
            <person name="Miller A.N."/>
            <person name="O'Donnell K."/>
            <person name="Stajich J.E."/>
            <person name="Bonito G."/>
        </authorList>
    </citation>
    <scope>NUCLEOTIDE SEQUENCE</scope>
    <source>
        <strain evidence="8">NRRL 2769</strain>
    </source>
</reference>
<feature type="compositionally biased region" description="Low complexity" evidence="6">
    <location>
        <begin position="722"/>
        <end position="741"/>
    </location>
</feature>
<dbReference type="Gene3D" id="4.10.280.10">
    <property type="entry name" value="Helix-loop-helix DNA-binding domain"/>
    <property type="match status" value="1"/>
</dbReference>
<feature type="compositionally biased region" description="Low complexity" evidence="6">
    <location>
        <begin position="591"/>
        <end position="600"/>
    </location>
</feature>
<dbReference type="EMBL" id="JAAAID010000017">
    <property type="protein sequence ID" value="KAG0024460.1"/>
    <property type="molecule type" value="Genomic_DNA"/>
</dbReference>
<feature type="compositionally biased region" description="Basic residues" evidence="6">
    <location>
        <begin position="35"/>
        <end position="49"/>
    </location>
</feature>
<feature type="compositionally biased region" description="Acidic residues" evidence="6">
    <location>
        <begin position="302"/>
        <end position="312"/>
    </location>
</feature>
<feature type="compositionally biased region" description="Low complexity" evidence="6">
    <location>
        <begin position="314"/>
        <end position="334"/>
    </location>
</feature>
<accession>A0A9P6T5I8</accession>
<feature type="compositionally biased region" description="Pro residues" evidence="6">
    <location>
        <begin position="695"/>
        <end position="705"/>
    </location>
</feature>
<dbReference type="Proteomes" id="UP000703661">
    <property type="component" value="Unassembled WGS sequence"/>
</dbReference>
<comment type="subcellular location">
    <subcellularLocation>
        <location evidence="1">Nucleus</location>
    </subcellularLocation>
</comment>
<evidence type="ECO:0000259" key="7">
    <source>
        <dbReference type="PROSITE" id="PS50888"/>
    </source>
</evidence>
<keyword evidence="5" id="KW-0539">Nucleus</keyword>
<evidence type="ECO:0000313" key="9">
    <source>
        <dbReference type="Proteomes" id="UP000703661"/>
    </source>
</evidence>
<evidence type="ECO:0000256" key="3">
    <source>
        <dbReference type="ARBA" id="ARBA00023125"/>
    </source>
</evidence>
<dbReference type="AlphaFoldDB" id="A0A9P6T5I8"/>
<dbReference type="PANTHER" id="PTHR15741">
    <property type="entry name" value="BASIC HELIX-LOOP-HELIX ZIP TRANSCRIPTION FACTOR"/>
    <property type="match status" value="1"/>
</dbReference>
<dbReference type="GO" id="GO:0005634">
    <property type="term" value="C:nucleus"/>
    <property type="evidence" value="ECO:0007669"/>
    <property type="project" value="UniProtKB-SubCell"/>
</dbReference>
<dbReference type="GO" id="GO:0000981">
    <property type="term" value="F:DNA-binding transcription factor activity, RNA polymerase II-specific"/>
    <property type="evidence" value="ECO:0007669"/>
    <property type="project" value="TreeGrafter"/>
</dbReference>
<evidence type="ECO:0000256" key="6">
    <source>
        <dbReference type="SAM" id="MobiDB-lite"/>
    </source>
</evidence>
<evidence type="ECO:0000256" key="4">
    <source>
        <dbReference type="ARBA" id="ARBA00023163"/>
    </source>
</evidence>
<gene>
    <name evidence="8" type="ORF">BGZ80_002775</name>
</gene>
<dbReference type="GO" id="GO:0000978">
    <property type="term" value="F:RNA polymerase II cis-regulatory region sequence-specific DNA binding"/>
    <property type="evidence" value="ECO:0007669"/>
    <property type="project" value="TreeGrafter"/>
</dbReference>
<feature type="compositionally biased region" description="Polar residues" evidence="6">
    <location>
        <begin position="450"/>
        <end position="462"/>
    </location>
</feature>